<name>A0A1R1Y526_9FUNG</name>
<organism evidence="1 2">
    <name type="scientific">Smittium culicis</name>
    <dbReference type="NCBI Taxonomy" id="133412"/>
    <lineage>
        <taxon>Eukaryota</taxon>
        <taxon>Fungi</taxon>
        <taxon>Fungi incertae sedis</taxon>
        <taxon>Zoopagomycota</taxon>
        <taxon>Kickxellomycotina</taxon>
        <taxon>Harpellomycetes</taxon>
        <taxon>Harpellales</taxon>
        <taxon>Legeriomycetaceae</taxon>
        <taxon>Smittium</taxon>
    </lineage>
</organism>
<dbReference type="Proteomes" id="UP000187283">
    <property type="component" value="Unassembled WGS sequence"/>
</dbReference>
<keyword evidence="2" id="KW-1185">Reference proteome</keyword>
<evidence type="ECO:0000313" key="1">
    <source>
        <dbReference type="EMBL" id="OMJ21959.1"/>
    </source>
</evidence>
<evidence type="ECO:0000313" key="2">
    <source>
        <dbReference type="Proteomes" id="UP000187283"/>
    </source>
</evidence>
<gene>
    <name evidence="1" type="ORF">AYI70_g3162</name>
</gene>
<dbReference type="AlphaFoldDB" id="A0A1R1Y526"/>
<protein>
    <submittedName>
        <fullName evidence="1">Uncharacterized protein</fullName>
    </submittedName>
</protein>
<sequence>MKDTPLTRQAIRTQCLLSVNGDFPLLESGIIVAACCRSGWAIDNFIRSWNQNADFDRGAIRVTFHGGQEYGLFHPLKLRFCEFIPAALVSGNSCSKLPASCSFWKQTGPIRGDRK</sequence>
<proteinExistence type="predicted"/>
<dbReference type="EMBL" id="LSSN01000880">
    <property type="protein sequence ID" value="OMJ21959.1"/>
    <property type="molecule type" value="Genomic_DNA"/>
</dbReference>
<reference evidence="1 2" key="1">
    <citation type="submission" date="2017-01" db="EMBL/GenBank/DDBJ databases">
        <authorList>
            <person name="Mah S.A."/>
            <person name="Swanson W.J."/>
            <person name="Moy G.W."/>
            <person name="Vacquier V.D."/>
        </authorList>
    </citation>
    <scope>NUCLEOTIDE SEQUENCE [LARGE SCALE GENOMIC DNA]</scope>
    <source>
        <strain evidence="1 2">GSMNP</strain>
    </source>
</reference>
<accession>A0A1R1Y526</accession>
<comment type="caution">
    <text evidence="1">The sequence shown here is derived from an EMBL/GenBank/DDBJ whole genome shotgun (WGS) entry which is preliminary data.</text>
</comment>